<sequence>MVSVSEPLVLRGRVRTGRPVLCQEIVKTMYGHVAPSTYFRRVYTIESLCSVHNATKTFAWIVRVGYTTCREFFQRAVCLSADTRHGFIR</sequence>
<gene>
    <name evidence="1" type="ORF">WN55_01923</name>
</gene>
<keyword evidence="2" id="KW-1185">Reference proteome</keyword>
<dbReference type="Proteomes" id="UP000076502">
    <property type="component" value="Unassembled WGS sequence"/>
</dbReference>
<proteinExistence type="predicted"/>
<evidence type="ECO:0000313" key="1">
    <source>
        <dbReference type="EMBL" id="KZC10494.1"/>
    </source>
</evidence>
<dbReference type="AlphaFoldDB" id="A0A154PGB3"/>
<reference evidence="1 2" key="1">
    <citation type="submission" date="2015-07" db="EMBL/GenBank/DDBJ databases">
        <title>The genome of Dufourea novaeangliae.</title>
        <authorList>
            <person name="Pan H."/>
            <person name="Kapheim K."/>
        </authorList>
    </citation>
    <scope>NUCLEOTIDE SEQUENCE [LARGE SCALE GENOMIC DNA]</scope>
    <source>
        <strain evidence="1">0120121106</strain>
        <tissue evidence="1">Whole body</tissue>
    </source>
</reference>
<dbReference type="EMBL" id="KQ434890">
    <property type="protein sequence ID" value="KZC10494.1"/>
    <property type="molecule type" value="Genomic_DNA"/>
</dbReference>
<organism evidence="1 2">
    <name type="scientific">Dufourea novaeangliae</name>
    <name type="common">Sweat bee</name>
    <dbReference type="NCBI Taxonomy" id="178035"/>
    <lineage>
        <taxon>Eukaryota</taxon>
        <taxon>Metazoa</taxon>
        <taxon>Ecdysozoa</taxon>
        <taxon>Arthropoda</taxon>
        <taxon>Hexapoda</taxon>
        <taxon>Insecta</taxon>
        <taxon>Pterygota</taxon>
        <taxon>Neoptera</taxon>
        <taxon>Endopterygota</taxon>
        <taxon>Hymenoptera</taxon>
        <taxon>Apocrita</taxon>
        <taxon>Aculeata</taxon>
        <taxon>Apoidea</taxon>
        <taxon>Anthophila</taxon>
        <taxon>Halictidae</taxon>
        <taxon>Rophitinae</taxon>
        <taxon>Dufourea</taxon>
    </lineage>
</organism>
<protein>
    <submittedName>
        <fullName evidence="1">Uncharacterized protein</fullName>
    </submittedName>
</protein>
<name>A0A154PGB3_DUFNO</name>
<accession>A0A154PGB3</accession>
<evidence type="ECO:0000313" key="2">
    <source>
        <dbReference type="Proteomes" id="UP000076502"/>
    </source>
</evidence>